<evidence type="ECO:0000313" key="3">
    <source>
        <dbReference type="Proteomes" id="UP000199634"/>
    </source>
</evidence>
<feature type="transmembrane region" description="Helical" evidence="1">
    <location>
        <begin position="179"/>
        <end position="200"/>
    </location>
</feature>
<dbReference type="AlphaFoldDB" id="A0A1H6MG20"/>
<organism evidence="2 3">
    <name type="scientific">Paenimyroides marinum</name>
    <dbReference type="NCBI Taxonomy" id="1159016"/>
    <lineage>
        <taxon>Bacteria</taxon>
        <taxon>Pseudomonadati</taxon>
        <taxon>Bacteroidota</taxon>
        <taxon>Flavobacteriia</taxon>
        <taxon>Flavobacteriales</taxon>
        <taxon>Flavobacteriaceae</taxon>
        <taxon>Paenimyroides</taxon>
    </lineage>
</organism>
<feature type="transmembrane region" description="Helical" evidence="1">
    <location>
        <begin position="233"/>
        <end position="254"/>
    </location>
</feature>
<name>A0A1H6MG20_9FLAO</name>
<keyword evidence="3" id="KW-1185">Reference proteome</keyword>
<proteinExistence type="predicted"/>
<dbReference type="Proteomes" id="UP000199634">
    <property type="component" value="Unassembled WGS sequence"/>
</dbReference>
<keyword evidence="1" id="KW-0472">Membrane</keyword>
<gene>
    <name evidence="2" type="ORF">SAMN02927937_02676</name>
</gene>
<evidence type="ECO:0000313" key="2">
    <source>
        <dbReference type="EMBL" id="SEI00518.1"/>
    </source>
</evidence>
<dbReference type="Pfam" id="PF05661">
    <property type="entry name" value="DUF808"/>
    <property type="match status" value="1"/>
</dbReference>
<evidence type="ECO:0008006" key="4">
    <source>
        <dbReference type="Google" id="ProtNLM"/>
    </source>
</evidence>
<feature type="transmembrane region" description="Helical" evidence="1">
    <location>
        <begin position="274"/>
        <end position="292"/>
    </location>
</feature>
<dbReference type="GO" id="GO:0005886">
    <property type="term" value="C:plasma membrane"/>
    <property type="evidence" value="ECO:0007669"/>
    <property type="project" value="TreeGrafter"/>
</dbReference>
<dbReference type="PANTHER" id="PTHR30503">
    <property type="entry name" value="INNER MEMBRANE PROTEIN YEDI"/>
    <property type="match status" value="1"/>
</dbReference>
<dbReference type="EMBL" id="FNXE01000055">
    <property type="protein sequence ID" value="SEI00518.1"/>
    <property type="molecule type" value="Genomic_DNA"/>
</dbReference>
<dbReference type="STRING" id="1159016.SAMN02927937_02676"/>
<keyword evidence="1" id="KW-0812">Transmembrane</keyword>
<keyword evidence="1" id="KW-1133">Transmembrane helix</keyword>
<dbReference type="PIRSF" id="PIRSF016660">
    <property type="entry name" value="YedI"/>
    <property type="match status" value="1"/>
</dbReference>
<accession>A0A1H6MG20</accession>
<evidence type="ECO:0000256" key="1">
    <source>
        <dbReference type="SAM" id="Phobius"/>
    </source>
</evidence>
<dbReference type="OrthoDB" id="9814178at2"/>
<protein>
    <recommendedName>
        <fullName evidence="4">DUF808 domain-containing protein</fullName>
    </recommendedName>
</protein>
<sequence>MASGFFAILDDIAALMDDIAVTSKIATQKTAGILGDDLAVNAEKATGFLSSREIPVLMKIMKGSFINKLIIVPFVFLLEWLYSPAIKIILIIGGFYLAYEGVEKIVEFLFHRKKKGVEVIEESKQIPENSKDAEKSKVKSAITTDFILSLEIVIIALAAAKEGYEALKSQFNPFLVEIVTVSIVSIVATIGVYGIVALIVRMDDTGYKLIKKSKKETGILATLGNLLIKALPFVIKALGVIGTIALLLVSGGIFDHNIDYLHHFSPTVPSMLKQFAYGIVAGIVVLTLVTLFKKVFLKKTSP</sequence>
<dbReference type="PANTHER" id="PTHR30503:SF3">
    <property type="entry name" value="INNER MEMBRANE PROTEIN YEDI"/>
    <property type="match status" value="1"/>
</dbReference>
<reference evidence="2 3" key="1">
    <citation type="submission" date="2016-10" db="EMBL/GenBank/DDBJ databases">
        <authorList>
            <person name="de Groot N.N."/>
        </authorList>
    </citation>
    <scope>NUCLEOTIDE SEQUENCE [LARGE SCALE GENOMIC DNA]</scope>
    <source>
        <strain evidence="2 3">CGMCC 1.10825</strain>
    </source>
</reference>
<dbReference type="RefSeq" id="WP_091102200.1">
    <property type="nucleotide sequence ID" value="NZ_FNXE01000055.1"/>
</dbReference>
<dbReference type="InterPro" id="IPR008526">
    <property type="entry name" value="YedI"/>
</dbReference>
<feature type="transmembrane region" description="Helical" evidence="1">
    <location>
        <begin position="65"/>
        <end position="82"/>
    </location>
</feature>